<feature type="domain" description="Glycosyl hydrolase family 95 catalytic" evidence="4">
    <location>
        <begin position="294"/>
        <end position="699"/>
    </location>
</feature>
<dbReference type="PANTHER" id="PTHR31084">
    <property type="entry name" value="ALPHA-L-FUCOSIDASE 2"/>
    <property type="match status" value="1"/>
</dbReference>
<dbReference type="PIRSF" id="PIRSF007663">
    <property type="entry name" value="UCP007663"/>
    <property type="match status" value="1"/>
</dbReference>
<dbReference type="InterPro" id="IPR012341">
    <property type="entry name" value="6hp_glycosidase-like_sf"/>
</dbReference>
<dbReference type="Pfam" id="PF21307">
    <property type="entry name" value="Glyco_hydro_95_C"/>
    <property type="match status" value="1"/>
</dbReference>
<proteinExistence type="predicted"/>
<evidence type="ECO:0000259" key="3">
    <source>
        <dbReference type="Pfam" id="PF21307"/>
    </source>
</evidence>
<dbReference type="AlphaFoldDB" id="A0A239H4I4"/>
<dbReference type="GO" id="GO:0004560">
    <property type="term" value="F:alpha-L-fucosidase activity"/>
    <property type="evidence" value="ECO:0007669"/>
    <property type="project" value="InterPro"/>
</dbReference>
<dbReference type="Gene3D" id="2.70.98.50">
    <property type="entry name" value="putative glycoside hydrolase family protein from bacillus halodurans"/>
    <property type="match status" value="1"/>
</dbReference>
<keyword evidence="1" id="KW-0732">Signal</keyword>
<dbReference type="InterPro" id="IPR027414">
    <property type="entry name" value="GH95_N_dom"/>
</dbReference>
<dbReference type="InterPro" id="IPR016518">
    <property type="entry name" value="Alpha-L-fucosidase"/>
</dbReference>
<evidence type="ECO:0000259" key="2">
    <source>
        <dbReference type="Pfam" id="PF14498"/>
    </source>
</evidence>
<feature type="chain" id="PRO_5012082671" evidence="1">
    <location>
        <begin position="22"/>
        <end position="825"/>
    </location>
</feature>
<evidence type="ECO:0000259" key="4">
    <source>
        <dbReference type="Pfam" id="PF22124"/>
    </source>
</evidence>
<feature type="signal peptide" evidence="1">
    <location>
        <begin position="1"/>
        <end position="21"/>
    </location>
</feature>
<organism evidence="5 6">
    <name type="scientific">Pontibacter ummariensis</name>
    <dbReference type="NCBI Taxonomy" id="1610492"/>
    <lineage>
        <taxon>Bacteria</taxon>
        <taxon>Pseudomonadati</taxon>
        <taxon>Bacteroidota</taxon>
        <taxon>Cytophagia</taxon>
        <taxon>Cytophagales</taxon>
        <taxon>Hymenobacteraceae</taxon>
        <taxon>Pontibacter</taxon>
    </lineage>
</organism>
<reference evidence="6" key="1">
    <citation type="submission" date="2017-06" db="EMBL/GenBank/DDBJ databases">
        <authorList>
            <person name="Varghese N."/>
            <person name="Submissions S."/>
        </authorList>
    </citation>
    <scope>NUCLEOTIDE SEQUENCE [LARGE SCALE GENOMIC DNA]</scope>
    <source>
        <strain evidence="6">NKM1</strain>
    </source>
</reference>
<dbReference type="InterPro" id="IPR049053">
    <property type="entry name" value="AFCA-like_C"/>
</dbReference>
<dbReference type="InterPro" id="IPR054363">
    <property type="entry name" value="GH95_cat"/>
</dbReference>
<dbReference type="Pfam" id="PF22124">
    <property type="entry name" value="Glyco_hydro_95_cat"/>
    <property type="match status" value="1"/>
</dbReference>
<evidence type="ECO:0000256" key="1">
    <source>
        <dbReference type="SAM" id="SignalP"/>
    </source>
</evidence>
<dbReference type="EMBL" id="FZOQ01000012">
    <property type="protein sequence ID" value="SNS75723.1"/>
    <property type="molecule type" value="Genomic_DNA"/>
</dbReference>
<dbReference type="Gene3D" id="2.60.40.1180">
    <property type="entry name" value="Golgi alpha-mannosidase II"/>
    <property type="match status" value="1"/>
</dbReference>
<accession>A0A239H4I4</accession>
<dbReference type="Gene3D" id="1.50.10.10">
    <property type="match status" value="1"/>
</dbReference>
<name>A0A239H4I4_9BACT</name>
<feature type="domain" description="Alpha fucosidase A-like C-terminal" evidence="3">
    <location>
        <begin position="701"/>
        <end position="773"/>
    </location>
</feature>
<dbReference type="Proteomes" id="UP000198432">
    <property type="component" value="Unassembled WGS sequence"/>
</dbReference>
<feature type="domain" description="Glycosyl hydrolase family 95 N-terminal" evidence="2">
    <location>
        <begin position="31"/>
        <end position="271"/>
    </location>
</feature>
<dbReference type="GO" id="GO:0005975">
    <property type="term" value="P:carbohydrate metabolic process"/>
    <property type="evidence" value="ECO:0007669"/>
    <property type="project" value="InterPro"/>
</dbReference>
<evidence type="ECO:0000313" key="5">
    <source>
        <dbReference type="EMBL" id="SNS75723.1"/>
    </source>
</evidence>
<dbReference type="InterPro" id="IPR013780">
    <property type="entry name" value="Glyco_hydro_b"/>
</dbReference>
<gene>
    <name evidence="5" type="ORF">SAMN06296052_112144</name>
</gene>
<dbReference type="PANTHER" id="PTHR31084:SF0">
    <property type="entry name" value="ALPHA-L-FUCOSIDASE 2"/>
    <property type="match status" value="1"/>
</dbReference>
<evidence type="ECO:0000313" key="6">
    <source>
        <dbReference type="Proteomes" id="UP000198432"/>
    </source>
</evidence>
<keyword evidence="6" id="KW-1185">Reference proteome</keyword>
<dbReference type="FunFam" id="1.50.10.10:FF:000028">
    <property type="entry name" value="Alpha-L-fucosidase 2"/>
    <property type="match status" value="1"/>
</dbReference>
<sequence length="825" mass="91972">MNSSPKLLLLVLCLLCHGTFAQSPGKTALKLWYDEPAANWNEALPIGNGRIGAMVFGTPAREHLQLNEETVWAGEPGNNVNEALNSALPEIRRLIFEGKYKEAHDLALERVPRHAPAHLNYGMPYQPVGDLYLSFPGHESATAYYRDLNIEQAIASVSYKVSGVTYTREIFSSFPDEVIIIRLTADKPKSITCTLSMDSPQLKHEVKAAQNQLVLRGTSGDVDNKKGKVNFQAQVQPMVKGGKVSMQENALDIAGADEAIIYVSMGTNFKSYHDLSGNEAERTAKFLTDATRKKYEKARQAHIDSYQKYFDRVSLHLGVTEAVEKPTDERLAAFASGKDPHLAALYFQFGRYLLISSSQPGTQPANLQGIWNDKVAPPWDSKYTVNINTEMNYWPAEVTNLAEMHQPLFAMIKDLSETGRESARVMYKARGWNMHHNTDIWRMTGPIDGAFYGLWPMGGAWLTQHIWQHYLFTGDQKFLQEMYPVLKGAALFYADVLQEEPEHRWLVVVPSMSPENKHESGVSIAAGTTMDNQLVFDTFSNLIRASEVLGQDKTFADSLRMMRDRLPPMQVGQHGQLQEWMQDWDRTDDKHRHVSHLYGLFPSNQVSPFSHPQLFDAARTSLVYRGDKSTGWSMGWKVNLWARLLDGNRAYKLIQDQLTPAGYADKGEGGGTYPNLFDAHPPFQIDGNFGCTSGMAEMLVQSHDGALHLLPALPDAWPSGDVKGLVARGGFIVDMSWENGRVKTLAITSTLGGNCRIRTAAPLALAGKGELKRAEGENPNFFYQQANIKKPIINSNMDVEAVAAVDVLAYDLPTGKGKTYRLVLK</sequence>
<dbReference type="SUPFAM" id="SSF48208">
    <property type="entry name" value="Six-hairpin glycosidases"/>
    <property type="match status" value="1"/>
</dbReference>
<protein>
    <submittedName>
        <fullName evidence="5">Alpha-L-fucosidase 2</fullName>
    </submittedName>
</protein>
<dbReference type="Pfam" id="PF14498">
    <property type="entry name" value="Glyco_hyd_65N_2"/>
    <property type="match status" value="1"/>
</dbReference>
<dbReference type="InterPro" id="IPR008928">
    <property type="entry name" value="6-hairpin_glycosidase_sf"/>
</dbReference>